<sequence length="850" mass="95102">MLKLEEYYQDVILLAEGGMSKVYLATDKKLGRRVAVKVISLTQHTQSDALNEARLLARFNHPNIVQIYDVFESAGQMALEMEYVQGATLQHYTKTHVLTTEQKVELLSHIADGLASAHGQNILHLDLKPGNILVNEQSIAKIADFGISQLEDNQASRPHTSYGSLTAMSPEQLRDETLDSRSDLFSFGLIAYQLLAGHHPYFEQADDGSDKSIAEQIKFQPLKASAKRILDIPPALAQLIDRLLQYDKSARPSSANEVSQQLKQILHTFSYDNSEATLSLEQIELRDRAREKAKSRKKQLGITALFTFLVCLAVGGYWYWQETKPKIYIAALPIKFTNSFQLLEAHQQNIELAINDALKQHFLSNDDYVFISDSEVEQTQKFIGVEAPLKALGRALNSNELITIKLDCNIQSCDIVIDLVDASNGALINSARIMTSSENYSHVFAITDSALTSLTGGSTDLATGNKTLLNNYATLHDASLVQGADRAAILKELTTLIDTAPDFLPLYSLYSELATQLYEDSSNDQILLNWEQVLQQAPKRLKASTIIQASYLEFYAFAKDKIRAKGTFLAIQNSAKDEYQKHALISIYYHLINDYTSALHHTELAYELRPTLKVIRNAALFNMKLGQYEEALPYLRAASHYGPDNLKTLKAIADISLLLGKLHDAEKSYQALVERSYTSTATFNNYAIVLMLLGDLEGALEFAERASQLAPSNVEILLNYADIYSLMDEKAKASEVYLQILASDPASQVEVVRIQALAHLGKHQEALIAIDEYLAEYPDSAEAFYVKSLIQTLIEEKYSAMASLKKSIDLGWSPSFYRLSWFKTLCHSPSLELRIGTEHFTYLCQVQITN</sequence>
<evidence type="ECO:0000256" key="1">
    <source>
        <dbReference type="ARBA" id="ARBA00022679"/>
    </source>
</evidence>
<dbReference type="InterPro" id="IPR045269">
    <property type="entry name" value="Atg1-like"/>
</dbReference>
<evidence type="ECO:0000256" key="2">
    <source>
        <dbReference type="ARBA" id="ARBA00022741"/>
    </source>
</evidence>
<evidence type="ECO:0000256" key="6">
    <source>
        <dbReference type="SAM" id="Phobius"/>
    </source>
</evidence>
<dbReference type="PANTHER" id="PTHR24348:SF22">
    <property type="entry name" value="NON-SPECIFIC SERINE_THREONINE PROTEIN KINASE"/>
    <property type="match status" value="1"/>
</dbReference>
<dbReference type="Pfam" id="PF13432">
    <property type="entry name" value="TPR_16"/>
    <property type="match status" value="1"/>
</dbReference>
<feature type="domain" description="Protein kinase" evidence="7">
    <location>
        <begin position="8"/>
        <end position="270"/>
    </location>
</feature>
<dbReference type="GO" id="GO:0005776">
    <property type="term" value="C:autophagosome"/>
    <property type="evidence" value="ECO:0007669"/>
    <property type="project" value="TreeGrafter"/>
</dbReference>
<dbReference type="GO" id="GO:0004674">
    <property type="term" value="F:protein serine/threonine kinase activity"/>
    <property type="evidence" value="ECO:0007669"/>
    <property type="project" value="InterPro"/>
</dbReference>
<proteinExistence type="predicted"/>
<keyword evidence="1" id="KW-0808">Transferase</keyword>
<evidence type="ECO:0000313" key="9">
    <source>
        <dbReference type="EMBL" id="WOX28463.1"/>
    </source>
</evidence>
<dbReference type="InterPro" id="IPR011990">
    <property type="entry name" value="TPR-like_helical_dom_sf"/>
</dbReference>
<dbReference type="Pfam" id="PF00069">
    <property type="entry name" value="Pkinase"/>
    <property type="match status" value="1"/>
</dbReference>
<dbReference type="PANTHER" id="PTHR24348">
    <property type="entry name" value="SERINE/THREONINE-PROTEIN KINASE UNC-51-RELATED"/>
    <property type="match status" value="1"/>
</dbReference>
<dbReference type="Gene3D" id="1.25.40.10">
    <property type="entry name" value="Tetratricopeptide repeat domain"/>
    <property type="match status" value="1"/>
</dbReference>
<organism evidence="8 10">
    <name type="scientific">Pseudoalteromonas maricaloris</name>
    <dbReference type="NCBI Taxonomy" id="184924"/>
    <lineage>
        <taxon>Bacteria</taxon>
        <taxon>Pseudomonadati</taxon>
        <taxon>Pseudomonadota</taxon>
        <taxon>Gammaproteobacteria</taxon>
        <taxon>Alteromonadales</taxon>
        <taxon>Pseudoalteromonadaceae</taxon>
        <taxon>Pseudoalteromonas</taxon>
    </lineage>
</organism>
<dbReference type="SUPFAM" id="SSF48452">
    <property type="entry name" value="TPR-like"/>
    <property type="match status" value="1"/>
</dbReference>
<keyword evidence="11" id="KW-1185">Reference proteome</keyword>
<dbReference type="SMART" id="SM00220">
    <property type="entry name" value="S_TKc"/>
    <property type="match status" value="1"/>
</dbReference>
<dbReference type="AlphaFoldDB" id="A0A8I2HAI4"/>
<dbReference type="InterPro" id="IPR008271">
    <property type="entry name" value="Ser/Thr_kinase_AS"/>
</dbReference>
<keyword evidence="3 8" id="KW-0418">Kinase</keyword>
<dbReference type="InterPro" id="IPR000719">
    <property type="entry name" value="Prot_kinase_dom"/>
</dbReference>
<dbReference type="Pfam" id="PF14559">
    <property type="entry name" value="TPR_19"/>
    <property type="match status" value="1"/>
</dbReference>
<keyword evidence="2" id="KW-0547">Nucleotide-binding</keyword>
<evidence type="ECO:0000313" key="10">
    <source>
        <dbReference type="Proteomes" id="UP000646877"/>
    </source>
</evidence>
<dbReference type="RefSeq" id="WP_130127112.1">
    <property type="nucleotide sequence ID" value="NZ_CBCSDF010000026.1"/>
</dbReference>
<dbReference type="GO" id="GO:0005524">
    <property type="term" value="F:ATP binding"/>
    <property type="evidence" value="ECO:0007669"/>
    <property type="project" value="UniProtKB-KW"/>
</dbReference>
<keyword evidence="4" id="KW-0067">ATP-binding</keyword>
<evidence type="ECO:0000313" key="8">
    <source>
        <dbReference type="EMBL" id="NLR24119.1"/>
    </source>
</evidence>
<dbReference type="InterPro" id="IPR019734">
    <property type="entry name" value="TPR_rpt"/>
</dbReference>
<dbReference type="EMBL" id="WEIA01000024">
    <property type="protein sequence ID" value="NLR24119.1"/>
    <property type="molecule type" value="Genomic_DNA"/>
</dbReference>
<dbReference type="SMART" id="SM00028">
    <property type="entry name" value="TPR"/>
    <property type="match status" value="4"/>
</dbReference>
<dbReference type="Proteomes" id="UP000646877">
    <property type="component" value="Unassembled WGS sequence"/>
</dbReference>
<keyword evidence="5" id="KW-0802">TPR repeat</keyword>
<dbReference type="GO" id="GO:0016020">
    <property type="term" value="C:membrane"/>
    <property type="evidence" value="ECO:0007669"/>
    <property type="project" value="TreeGrafter"/>
</dbReference>
<feature type="repeat" description="TPR" evidence="5">
    <location>
        <begin position="680"/>
        <end position="713"/>
    </location>
</feature>
<evidence type="ECO:0000256" key="5">
    <source>
        <dbReference type="PROSITE-ProRule" id="PRU00339"/>
    </source>
</evidence>
<dbReference type="PROSITE" id="PS50011">
    <property type="entry name" value="PROTEIN_KINASE_DOM"/>
    <property type="match status" value="1"/>
</dbReference>
<dbReference type="GO" id="GO:0000407">
    <property type="term" value="C:phagophore assembly site"/>
    <property type="evidence" value="ECO:0007669"/>
    <property type="project" value="TreeGrafter"/>
</dbReference>
<evidence type="ECO:0000313" key="11">
    <source>
        <dbReference type="Proteomes" id="UP001304419"/>
    </source>
</evidence>
<evidence type="ECO:0000256" key="3">
    <source>
        <dbReference type="ARBA" id="ARBA00022777"/>
    </source>
</evidence>
<dbReference type="PROSITE" id="PS50005">
    <property type="entry name" value="TPR"/>
    <property type="match status" value="1"/>
</dbReference>
<feature type="transmembrane region" description="Helical" evidence="6">
    <location>
        <begin position="300"/>
        <end position="320"/>
    </location>
</feature>
<name>A0A8I2HAI4_9GAMM</name>
<dbReference type="Proteomes" id="UP001304419">
    <property type="component" value="Chromosome 1"/>
</dbReference>
<accession>A0A8I2HAI4</accession>
<dbReference type="CDD" id="cd14014">
    <property type="entry name" value="STKc_PknB_like"/>
    <property type="match status" value="1"/>
</dbReference>
<keyword evidence="6" id="KW-0812">Transmembrane</keyword>
<evidence type="ECO:0000259" key="7">
    <source>
        <dbReference type="PROSITE" id="PS50011"/>
    </source>
</evidence>
<evidence type="ECO:0000256" key="4">
    <source>
        <dbReference type="ARBA" id="ARBA00022840"/>
    </source>
</evidence>
<dbReference type="SUPFAM" id="SSF56112">
    <property type="entry name" value="Protein kinase-like (PK-like)"/>
    <property type="match status" value="1"/>
</dbReference>
<gene>
    <name evidence="8" type="ORF">F9Y85_22965</name>
    <name evidence="9" type="ORF">R5H13_17870</name>
</gene>
<dbReference type="PROSITE" id="PS00108">
    <property type="entry name" value="PROTEIN_KINASE_ST"/>
    <property type="match status" value="1"/>
</dbReference>
<protein>
    <submittedName>
        <fullName evidence="8">Protein kinase</fullName>
    </submittedName>
</protein>
<dbReference type="GO" id="GO:0005829">
    <property type="term" value="C:cytosol"/>
    <property type="evidence" value="ECO:0007669"/>
    <property type="project" value="TreeGrafter"/>
</dbReference>
<reference evidence="8" key="1">
    <citation type="submission" date="2019-10" db="EMBL/GenBank/DDBJ databases">
        <authorList>
            <person name="Paulsen S."/>
        </authorList>
    </citation>
    <scope>NUCLEOTIDE SEQUENCE</scope>
    <source>
        <strain evidence="8">LMG 19692</strain>
    </source>
</reference>
<dbReference type="InterPro" id="IPR011009">
    <property type="entry name" value="Kinase-like_dom_sf"/>
</dbReference>
<reference evidence="9 11" key="2">
    <citation type="submission" date="2023-10" db="EMBL/GenBank/DDBJ databases">
        <title>To unveil natural product biosynthetic capacity in Pseudoalteromonas.</title>
        <authorList>
            <person name="Wang J."/>
        </authorList>
    </citation>
    <scope>NUCLEOTIDE SEQUENCE [LARGE SCALE GENOMIC DNA]</scope>
    <source>
        <strain evidence="9 11">DSM 15914</strain>
    </source>
</reference>
<dbReference type="Gene3D" id="1.10.510.10">
    <property type="entry name" value="Transferase(Phosphotransferase) domain 1"/>
    <property type="match status" value="1"/>
</dbReference>
<dbReference type="EMBL" id="CP137578">
    <property type="protein sequence ID" value="WOX28463.1"/>
    <property type="molecule type" value="Genomic_DNA"/>
</dbReference>
<keyword evidence="6" id="KW-0472">Membrane</keyword>
<keyword evidence="6" id="KW-1133">Transmembrane helix</keyword>